<feature type="compositionally biased region" description="Polar residues" evidence="2">
    <location>
        <begin position="25"/>
        <end position="43"/>
    </location>
</feature>
<dbReference type="SMART" id="SM00338">
    <property type="entry name" value="BRLZ"/>
    <property type="match status" value="1"/>
</dbReference>
<dbReference type="InterPro" id="IPR004827">
    <property type="entry name" value="bZIP"/>
</dbReference>
<keyword evidence="1" id="KW-0175">Coiled coil</keyword>
<feature type="domain" description="BZIP" evidence="3">
    <location>
        <begin position="90"/>
        <end position="153"/>
    </location>
</feature>
<dbReference type="SUPFAM" id="SSF57959">
    <property type="entry name" value="Leucine zipper domain"/>
    <property type="match status" value="1"/>
</dbReference>
<dbReference type="GO" id="GO:0000978">
    <property type="term" value="F:RNA polymerase II cis-regulatory region sequence-specific DNA binding"/>
    <property type="evidence" value="ECO:0007669"/>
    <property type="project" value="TreeGrafter"/>
</dbReference>
<evidence type="ECO:0000256" key="2">
    <source>
        <dbReference type="SAM" id="MobiDB-lite"/>
    </source>
</evidence>
<dbReference type="PROSITE" id="PS50217">
    <property type="entry name" value="BZIP"/>
    <property type="match status" value="1"/>
</dbReference>
<dbReference type="Pfam" id="PF07716">
    <property type="entry name" value="bZIP_2"/>
    <property type="match status" value="1"/>
</dbReference>
<feature type="compositionally biased region" description="Polar residues" evidence="2">
    <location>
        <begin position="57"/>
        <end position="76"/>
    </location>
</feature>
<dbReference type="PANTHER" id="PTHR23334">
    <property type="entry name" value="CCAAT/ENHANCER BINDING PROTEIN"/>
    <property type="match status" value="1"/>
</dbReference>
<evidence type="ECO:0000313" key="4">
    <source>
        <dbReference type="EMBL" id="CEO55726.1"/>
    </source>
</evidence>
<feature type="compositionally biased region" description="Basic and acidic residues" evidence="2">
    <location>
        <begin position="82"/>
        <end position="94"/>
    </location>
</feature>
<dbReference type="EMBL" id="CDPU01000056">
    <property type="protein sequence ID" value="CEO55726.1"/>
    <property type="molecule type" value="Genomic_DNA"/>
</dbReference>
<dbReference type="InterPro" id="IPR031106">
    <property type="entry name" value="C/EBP"/>
</dbReference>
<reference evidence="4" key="1">
    <citation type="submission" date="2015-01" db="EMBL/GenBank/DDBJ databases">
        <authorList>
            <person name="Durling Mikael"/>
        </authorList>
    </citation>
    <scope>NUCLEOTIDE SEQUENCE</scope>
</reference>
<feature type="compositionally biased region" description="Low complexity" evidence="2">
    <location>
        <begin position="47"/>
        <end position="56"/>
    </location>
</feature>
<accession>A0A0B7KLW9</accession>
<dbReference type="GO" id="GO:0000981">
    <property type="term" value="F:DNA-binding transcription factor activity, RNA polymerase II-specific"/>
    <property type="evidence" value="ECO:0007669"/>
    <property type="project" value="TreeGrafter"/>
</dbReference>
<gene>
    <name evidence="4" type="ORF">BN869_000011784_1</name>
</gene>
<dbReference type="GO" id="GO:0006351">
    <property type="term" value="P:DNA-templated transcription"/>
    <property type="evidence" value="ECO:0007669"/>
    <property type="project" value="InterPro"/>
</dbReference>
<evidence type="ECO:0000256" key="1">
    <source>
        <dbReference type="SAM" id="Coils"/>
    </source>
</evidence>
<evidence type="ECO:0000259" key="3">
    <source>
        <dbReference type="PROSITE" id="PS50217"/>
    </source>
</evidence>
<name>A0A0B7KLW9_BIOOC</name>
<protein>
    <recommendedName>
        <fullName evidence="3">BZIP domain-containing protein</fullName>
    </recommendedName>
</protein>
<dbReference type="AlphaFoldDB" id="A0A0B7KLW9"/>
<dbReference type="PROSITE" id="PS00036">
    <property type="entry name" value="BZIP_BASIC"/>
    <property type="match status" value="1"/>
</dbReference>
<dbReference type="InterPro" id="IPR046347">
    <property type="entry name" value="bZIP_sf"/>
</dbReference>
<organism evidence="4">
    <name type="scientific">Bionectria ochroleuca</name>
    <name type="common">Gliocladium roseum</name>
    <dbReference type="NCBI Taxonomy" id="29856"/>
    <lineage>
        <taxon>Eukaryota</taxon>
        <taxon>Fungi</taxon>
        <taxon>Dikarya</taxon>
        <taxon>Ascomycota</taxon>
        <taxon>Pezizomycotina</taxon>
        <taxon>Sordariomycetes</taxon>
        <taxon>Hypocreomycetidae</taxon>
        <taxon>Hypocreales</taxon>
        <taxon>Bionectriaceae</taxon>
        <taxon>Clonostachys</taxon>
    </lineage>
</organism>
<sequence length="154" mass="16920">MTLFHAINEANASTHNTPVMKESTQESSVSITAPMSRISSNSPAEGAASNSSNDSSTGISPIDSSVGSDLSVNKASAQKRPRTNEPEVDSDKSSIKRQRNTIASRKYRQKRLDRLADLEKRLDMMTSERDSLRIKLARREAEVDALRNILSTGR</sequence>
<feature type="region of interest" description="Disordered" evidence="2">
    <location>
        <begin position="1"/>
        <end position="107"/>
    </location>
</feature>
<dbReference type="PANTHER" id="PTHR23334:SF20">
    <property type="entry name" value="BASIC LEUCINE ZIPPER 24"/>
    <property type="match status" value="1"/>
</dbReference>
<proteinExistence type="predicted"/>
<dbReference type="Gene3D" id="1.20.5.170">
    <property type="match status" value="1"/>
</dbReference>
<feature type="coiled-coil region" evidence="1">
    <location>
        <begin position="108"/>
        <end position="149"/>
    </location>
</feature>
<feature type="compositionally biased region" description="Basic residues" evidence="2">
    <location>
        <begin position="95"/>
        <end position="107"/>
    </location>
</feature>